<name>A0A7C8ICJ0_9PLEO</name>
<evidence type="ECO:0000256" key="1">
    <source>
        <dbReference type="ARBA" id="ARBA00004141"/>
    </source>
</evidence>
<feature type="transmembrane region" description="Helical" evidence="5">
    <location>
        <begin position="20"/>
        <end position="39"/>
    </location>
</feature>
<dbReference type="SUPFAM" id="SSF103473">
    <property type="entry name" value="MFS general substrate transporter"/>
    <property type="match status" value="1"/>
</dbReference>
<evidence type="ECO:0000256" key="4">
    <source>
        <dbReference type="ARBA" id="ARBA00023136"/>
    </source>
</evidence>
<dbReference type="Proteomes" id="UP000481861">
    <property type="component" value="Unassembled WGS sequence"/>
</dbReference>
<feature type="transmembrane region" description="Helical" evidence="5">
    <location>
        <begin position="108"/>
        <end position="126"/>
    </location>
</feature>
<evidence type="ECO:0000313" key="8">
    <source>
        <dbReference type="Proteomes" id="UP000481861"/>
    </source>
</evidence>
<dbReference type="GO" id="GO:0022857">
    <property type="term" value="F:transmembrane transporter activity"/>
    <property type="evidence" value="ECO:0007669"/>
    <property type="project" value="InterPro"/>
</dbReference>
<keyword evidence="8" id="KW-1185">Reference proteome</keyword>
<organism evidence="7 8">
    <name type="scientific">Massariosphaeria phaeospora</name>
    <dbReference type="NCBI Taxonomy" id="100035"/>
    <lineage>
        <taxon>Eukaryota</taxon>
        <taxon>Fungi</taxon>
        <taxon>Dikarya</taxon>
        <taxon>Ascomycota</taxon>
        <taxon>Pezizomycotina</taxon>
        <taxon>Dothideomycetes</taxon>
        <taxon>Pleosporomycetidae</taxon>
        <taxon>Pleosporales</taxon>
        <taxon>Pleosporales incertae sedis</taxon>
        <taxon>Massariosphaeria</taxon>
    </lineage>
</organism>
<comment type="caution">
    <text evidence="7">The sequence shown here is derived from an EMBL/GenBank/DDBJ whole genome shotgun (WGS) entry which is preliminary data.</text>
</comment>
<feature type="transmembrane region" description="Helical" evidence="5">
    <location>
        <begin position="138"/>
        <end position="158"/>
    </location>
</feature>
<proteinExistence type="predicted"/>
<protein>
    <submittedName>
        <fullName evidence="7">MFS multidrug transporter-like protein</fullName>
    </submittedName>
</protein>
<evidence type="ECO:0000259" key="6">
    <source>
        <dbReference type="PROSITE" id="PS50850"/>
    </source>
</evidence>
<dbReference type="AlphaFoldDB" id="A0A7C8ICJ0"/>
<dbReference type="EMBL" id="JAADJZ010000013">
    <property type="protein sequence ID" value="KAF2870650.1"/>
    <property type="molecule type" value="Genomic_DNA"/>
</dbReference>
<keyword evidence="4 5" id="KW-0472">Membrane</keyword>
<comment type="subcellular location">
    <subcellularLocation>
        <location evidence="1">Membrane</location>
        <topology evidence="1">Multi-pass membrane protein</topology>
    </subcellularLocation>
</comment>
<keyword evidence="2 5" id="KW-0812">Transmembrane</keyword>
<dbReference type="InterPro" id="IPR036259">
    <property type="entry name" value="MFS_trans_sf"/>
</dbReference>
<feature type="transmembrane region" description="Helical" evidence="5">
    <location>
        <begin position="252"/>
        <end position="272"/>
    </location>
</feature>
<dbReference type="InterPro" id="IPR011701">
    <property type="entry name" value="MFS"/>
</dbReference>
<dbReference type="PANTHER" id="PTHR23502">
    <property type="entry name" value="MAJOR FACILITATOR SUPERFAMILY"/>
    <property type="match status" value="1"/>
</dbReference>
<evidence type="ECO:0000256" key="5">
    <source>
        <dbReference type="SAM" id="Phobius"/>
    </source>
</evidence>
<feature type="transmembrane region" description="Helical" evidence="5">
    <location>
        <begin position="384"/>
        <end position="408"/>
    </location>
</feature>
<feature type="transmembrane region" description="Helical" evidence="5">
    <location>
        <begin position="318"/>
        <end position="340"/>
    </location>
</feature>
<sequence>MCAPATSYILEEFNSTSRLQATLLVSIWELGEVVGPLLIAPLSEIFGRLPAYHGANIFFILCSIAAALCTNMGMLIAMRFLLGLSVASTVINPCIVGDMFREEERGKAMSLMGMIPFIAPCLGPTIGGFVAEARGWRWTFWVTAMIAAPLQVLFLIFYRETYRVRILQKKAERMRKETGNSSLRSRYEFELSPTVMIWQSIQRPLKMLFTSLVVFLVGLCGAVGMSLVYVIITSISEVYENVYHFEKQFLGLPYFGLGVGMVLSTLTVGPFLDRYTLKKKRAGDPNPENRLPPMILGSVMIPCGLVAFGWSVDYKTHWILPILFSALIGYGYVSVAISAWSYLVDAFGIYAASATAGTVVLRNAGAAALPLAGPSLRARMGIGWAYSVLTLIGILTVPIPIILLRIGVRFRKSQQIS</sequence>
<dbReference type="Gene3D" id="1.20.1250.20">
    <property type="entry name" value="MFS general substrate transporter like domains"/>
    <property type="match status" value="1"/>
</dbReference>
<dbReference type="GO" id="GO:0016020">
    <property type="term" value="C:membrane"/>
    <property type="evidence" value="ECO:0007669"/>
    <property type="project" value="UniProtKB-SubCell"/>
</dbReference>
<reference evidence="7 8" key="1">
    <citation type="submission" date="2020-01" db="EMBL/GenBank/DDBJ databases">
        <authorList>
            <consortium name="DOE Joint Genome Institute"/>
            <person name="Haridas S."/>
            <person name="Albert R."/>
            <person name="Binder M."/>
            <person name="Bloem J."/>
            <person name="Labutti K."/>
            <person name="Salamov A."/>
            <person name="Andreopoulos B."/>
            <person name="Baker S.E."/>
            <person name="Barry K."/>
            <person name="Bills G."/>
            <person name="Bluhm B.H."/>
            <person name="Cannon C."/>
            <person name="Castanera R."/>
            <person name="Culley D.E."/>
            <person name="Daum C."/>
            <person name="Ezra D."/>
            <person name="Gonzalez J.B."/>
            <person name="Henrissat B."/>
            <person name="Kuo A."/>
            <person name="Liang C."/>
            <person name="Lipzen A."/>
            <person name="Lutzoni F."/>
            <person name="Magnuson J."/>
            <person name="Mondo S."/>
            <person name="Nolan M."/>
            <person name="Ohm R."/>
            <person name="Pangilinan J."/>
            <person name="Park H.-J.H."/>
            <person name="Ramirez L."/>
            <person name="Alfaro M."/>
            <person name="Sun H."/>
            <person name="Tritt A."/>
            <person name="Yoshinaga Y."/>
            <person name="Zwiers L.-H.L."/>
            <person name="Turgeon B.G."/>
            <person name="Goodwin S.B."/>
            <person name="Spatafora J.W."/>
            <person name="Crous P.W."/>
            <person name="Grigoriev I.V."/>
        </authorList>
    </citation>
    <scope>NUCLEOTIDE SEQUENCE [LARGE SCALE GENOMIC DNA]</scope>
    <source>
        <strain evidence="7 8">CBS 611.86</strain>
    </source>
</reference>
<evidence type="ECO:0000256" key="3">
    <source>
        <dbReference type="ARBA" id="ARBA00022989"/>
    </source>
</evidence>
<dbReference type="PROSITE" id="PS50850">
    <property type="entry name" value="MFS"/>
    <property type="match status" value="1"/>
</dbReference>
<dbReference type="OrthoDB" id="5296287at2759"/>
<evidence type="ECO:0000256" key="2">
    <source>
        <dbReference type="ARBA" id="ARBA00022692"/>
    </source>
</evidence>
<feature type="transmembrane region" description="Helical" evidence="5">
    <location>
        <begin position="347"/>
        <end position="372"/>
    </location>
</feature>
<feature type="transmembrane region" description="Helical" evidence="5">
    <location>
        <begin position="51"/>
        <end position="68"/>
    </location>
</feature>
<evidence type="ECO:0000313" key="7">
    <source>
        <dbReference type="EMBL" id="KAF2870650.1"/>
    </source>
</evidence>
<dbReference type="PANTHER" id="PTHR23502:SF163">
    <property type="entry name" value="MAJOR FACILITATOR SUPERFAMILY (MFS) PROFILE DOMAIN-CONTAINING PROTEIN"/>
    <property type="match status" value="1"/>
</dbReference>
<feature type="domain" description="Major facilitator superfamily (MFS) profile" evidence="6">
    <location>
        <begin position="1"/>
        <end position="411"/>
    </location>
</feature>
<keyword evidence="3 5" id="KW-1133">Transmembrane helix</keyword>
<dbReference type="Pfam" id="PF07690">
    <property type="entry name" value="MFS_1"/>
    <property type="match status" value="1"/>
</dbReference>
<feature type="transmembrane region" description="Helical" evidence="5">
    <location>
        <begin position="208"/>
        <end position="232"/>
    </location>
</feature>
<accession>A0A7C8ICJ0</accession>
<feature type="transmembrane region" description="Helical" evidence="5">
    <location>
        <begin position="293"/>
        <end position="312"/>
    </location>
</feature>
<gene>
    <name evidence="7" type="ORF">BDV95DRAFT_65300</name>
</gene>
<dbReference type="InterPro" id="IPR020846">
    <property type="entry name" value="MFS_dom"/>
</dbReference>